<reference evidence="2 3" key="1">
    <citation type="submission" date="2020-08" db="EMBL/GenBank/DDBJ databases">
        <title>Genomic Encyclopedia of Type Strains, Phase III (KMG-III): the genomes of soil and plant-associated and newly described type strains.</title>
        <authorList>
            <person name="Whitman W."/>
        </authorList>
    </citation>
    <scope>NUCLEOTIDE SEQUENCE [LARGE SCALE GENOMIC DNA]</scope>
    <source>
        <strain evidence="2 3">CECT 3237</strain>
    </source>
</reference>
<dbReference type="RefSeq" id="WP_184594983.1">
    <property type="nucleotide sequence ID" value="NZ_BMUP01000002.1"/>
</dbReference>
<evidence type="ECO:0000256" key="1">
    <source>
        <dbReference type="SAM" id="MobiDB-lite"/>
    </source>
</evidence>
<name>A0A7W4ZTH9_9ACTN</name>
<evidence type="ECO:0000313" key="3">
    <source>
        <dbReference type="Proteomes" id="UP000572907"/>
    </source>
</evidence>
<proteinExistence type="predicted"/>
<keyword evidence="3" id="KW-1185">Reference proteome</keyword>
<sequence>MRGPCARTLDDAHRYVADVLAGMDVRYDLGDDHRLVGTLCPDMKLTLERPDPDVVTSVTRSADLLREGRGPLLDLVDREEARDAAAAWTGRVNTVTARTDRVDVDALLIRPDGRVARALPTGQDLDATTPVRAPDTWSGQPA</sequence>
<gene>
    <name evidence="2" type="ORF">FHS41_004931</name>
</gene>
<dbReference type="AlphaFoldDB" id="A0A7W4ZTH9"/>
<evidence type="ECO:0000313" key="2">
    <source>
        <dbReference type="EMBL" id="MBB3078400.1"/>
    </source>
</evidence>
<accession>A0A7W4ZTH9</accession>
<feature type="region of interest" description="Disordered" evidence="1">
    <location>
        <begin position="119"/>
        <end position="142"/>
    </location>
</feature>
<dbReference type="Pfam" id="PF21274">
    <property type="entry name" value="Rng_hyd_C"/>
    <property type="match status" value="1"/>
</dbReference>
<dbReference type="EMBL" id="JACHXE010000005">
    <property type="protein sequence ID" value="MBB3078400.1"/>
    <property type="molecule type" value="Genomic_DNA"/>
</dbReference>
<protein>
    <submittedName>
        <fullName evidence="2">Uncharacterized protein</fullName>
    </submittedName>
</protein>
<organism evidence="2 3">
    <name type="scientific">Streptomyces violarus</name>
    <dbReference type="NCBI Taxonomy" id="67380"/>
    <lineage>
        <taxon>Bacteria</taxon>
        <taxon>Bacillati</taxon>
        <taxon>Actinomycetota</taxon>
        <taxon>Actinomycetes</taxon>
        <taxon>Kitasatosporales</taxon>
        <taxon>Streptomycetaceae</taxon>
        <taxon>Streptomyces</taxon>
    </lineage>
</organism>
<dbReference type="Proteomes" id="UP000572907">
    <property type="component" value="Unassembled WGS sequence"/>
</dbReference>
<comment type="caution">
    <text evidence="2">The sequence shown here is derived from an EMBL/GenBank/DDBJ whole genome shotgun (WGS) entry which is preliminary data.</text>
</comment>
<dbReference type="Gene3D" id="3.40.30.120">
    <property type="match status" value="1"/>
</dbReference>